<evidence type="ECO:0000313" key="9">
    <source>
        <dbReference type="EMBL" id="GCB75845.1"/>
    </source>
</evidence>
<keyword evidence="5" id="KW-0677">Repeat</keyword>
<comment type="caution">
    <text evidence="9">The sequence shown here is derived from an EMBL/GenBank/DDBJ whole genome shotgun (WGS) entry which is preliminary data.</text>
</comment>
<evidence type="ECO:0000256" key="7">
    <source>
        <dbReference type="ARBA" id="ARBA00023136"/>
    </source>
</evidence>
<evidence type="ECO:0000313" key="10">
    <source>
        <dbReference type="Proteomes" id="UP000288216"/>
    </source>
</evidence>
<feature type="domain" description="EF-hand" evidence="8">
    <location>
        <begin position="57"/>
        <end position="92"/>
    </location>
</feature>
<evidence type="ECO:0000256" key="4">
    <source>
        <dbReference type="ARBA" id="ARBA00022723"/>
    </source>
</evidence>
<keyword evidence="4" id="KW-0479">Metal-binding</keyword>
<evidence type="ECO:0000259" key="8">
    <source>
        <dbReference type="PROSITE" id="PS50222"/>
    </source>
</evidence>
<accession>A0A401PRV0</accession>
<dbReference type="PANTHER" id="PTHR46735">
    <property type="entry name" value="CALPAIN, SMALL SUBUNIT 1 A-RELATED"/>
    <property type="match status" value="1"/>
</dbReference>
<keyword evidence="7" id="KW-0472">Membrane</keyword>
<name>A0A401PRV0_SCYTO</name>
<gene>
    <name evidence="9" type="ORF">scyTo_0020953</name>
</gene>
<dbReference type="PROSITE" id="PS50222">
    <property type="entry name" value="EF_HAND_2"/>
    <property type="match status" value="1"/>
</dbReference>
<proteinExistence type="predicted"/>
<evidence type="ECO:0000256" key="6">
    <source>
        <dbReference type="ARBA" id="ARBA00022837"/>
    </source>
</evidence>
<protein>
    <recommendedName>
        <fullName evidence="8">EF-hand domain-containing protein</fullName>
    </recommendedName>
</protein>
<dbReference type="OMA" id="KINIVEW"/>
<dbReference type="Pfam" id="PF13202">
    <property type="entry name" value="EF-hand_5"/>
    <property type="match status" value="1"/>
</dbReference>
<dbReference type="InterPro" id="IPR002048">
    <property type="entry name" value="EF_hand_dom"/>
</dbReference>
<comment type="subcellular location">
    <subcellularLocation>
        <location evidence="2">Cytoplasm</location>
    </subcellularLocation>
    <subcellularLocation>
        <location evidence="1">Endomembrane system</location>
    </subcellularLocation>
</comment>
<dbReference type="GO" id="GO:0110158">
    <property type="term" value="C:calpain complex"/>
    <property type="evidence" value="ECO:0007669"/>
    <property type="project" value="TreeGrafter"/>
</dbReference>
<dbReference type="STRING" id="75743.A0A401PRV0"/>
<dbReference type="Pfam" id="PF13833">
    <property type="entry name" value="EF-hand_8"/>
    <property type="match status" value="1"/>
</dbReference>
<dbReference type="Gene3D" id="1.10.238.10">
    <property type="entry name" value="EF-hand"/>
    <property type="match status" value="1"/>
</dbReference>
<evidence type="ECO:0000256" key="5">
    <source>
        <dbReference type="ARBA" id="ARBA00022737"/>
    </source>
</evidence>
<dbReference type="SUPFAM" id="SSF47473">
    <property type="entry name" value="EF-hand"/>
    <property type="match status" value="1"/>
</dbReference>
<dbReference type="GO" id="GO:0005509">
    <property type="term" value="F:calcium ion binding"/>
    <property type="evidence" value="ECO:0007669"/>
    <property type="project" value="InterPro"/>
</dbReference>
<organism evidence="9 10">
    <name type="scientific">Scyliorhinus torazame</name>
    <name type="common">Cloudy catshark</name>
    <name type="synonym">Catulus torazame</name>
    <dbReference type="NCBI Taxonomy" id="75743"/>
    <lineage>
        <taxon>Eukaryota</taxon>
        <taxon>Metazoa</taxon>
        <taxon>Chordata</taxon>
        <taxon>Craniata</taxon>
        <taxon>Vertebrata</taxon>
        <taxon>Chondrichthyes</taxon>
        <taxon>Elasmobranchii</taxon>
        <taxon>Galeomorphii</taxon>
        <taxon>Galeoidea</taxon>
        <taxon>Carcharhiniformes</taxon>
        <taxon>Scyliorhinidae</taxon>
        <taxon>Scyliorhinus</taxon>
    </lineage>
</organism>
<evidence type="ECO:0000256" key="1">
    <source>
        <dbReference type="ARBA" id="ARBA00004308"/>
    </source>
</evidence>
<evidence type="ECO:0000256" key="2">
    <source>
        <dbReference type="ARBA" id="ARBA00004496"/>
    </source>
</evidence>
<keyword evidence="10" id="KW-1185">Reference proteome</keyword>
<dbReference type="OrthoDB" id="186625at2759"/>
<sequence length="117" mass="13290">MEVSPLELKNILNKIVCRHADLQTDGFSLESCRSMVAVMDADSTGRLGFEEFKYLWNKIKMWQAVYKRFDADKSGTINSQELPGAFEAAGSFKTLDKDNNGSIKINIVEWLQLTMYS</sequence>
<reference evidence="9 10" key="1">
    <citation type="journal article" date="2018" name="Nat. Ecol. Evol.">
        <title>Shark genomes provide insights into elasmobranch evolution and the origin of vertebrates.</title>
        <authorList>
            <person name="Hara Y"/>
            <person name="Yamaguchi K"/>
            <person name="Onimaru K"/>
            <person name="Kadota M"/>
            <person name="Koyanagi M"/>
            <person name="Keeley SD"/>
            <person name="Tatsumi K"/>
            <person name="Tanaka K"/>
            <person name="Motone F"/>
            <person name="Kageyama Y"/>
            <person name="Nozu R"/>
            <person name="Adachi N"/>
            <person name="Nishimura O"/>
            <person name="Nakagawa R"/>
            <person name="Tanegashima C"/>
            <person name="Kiyatake I"/>
            <person name="Matsumoto R"/>
            <person name="Murakumo K"/>
            <person name="Nishida K"/>
            <person name="Terakita A"/>
            <person name="Kuratani S"/>
            <person name="Sato K"/>
            <person name="Hyodo S Kuraku.S."/>
        </authorList>
    </citation>
    <scope>NUCLEOTIDE SEQUENCE [LARGE SCALE GENOMIC DNA]</scope>
</reference>
<keyword evidence="6" id="KW-0106">Calcium</keyword>
<dbReference type="GO" id="GO:0012505">
    <property type="term" value="C:endomembrane system"/>
    <property type="evidence" value="ECO:0007669"/>
    <property type="project" value="UniProtKB-SubCell"/>
</dbReference>
<dbReference type="InterPro" id="IPR011992">
    <property type="entry name" value="EF-hand-dom_pair"/>
</dbReference>
<dbReference type="AlphaFoldDB" id="A0A401PRV0"/>
<dbReference type="PROSITE" id="PS00018">
    <property type="entry name" value="EF_HAND_1"/>
    <property type="match status" value="1"/>
</dbReference>
<dbReference type="InterPro" id="IPR018247">
    <property type="entry name" value="EF_Hand_1_Ca_BS"/>
</dbReference>
<keyword evidence="3" id="KW-0963">Cytoplasm</keyword>
<evidence type="ECO:0000256" key="3">
    <source>
        <dbReference type="ARBA" id="ARBA00022490"/>
    </source>
</evidence>
<dbReference type="PANTHER" id="PTHR46735:SF3">
    <property type="entry name" value="CALPAIN SMALL SUBUNIT 1-RELATED"/>
    <property type="match status" value="1"/>
</dbReference>
<dbReference type="Proteomes" id="UP000288216">
    <property type="component" value="Unassembled WGS sequence"/>
</dbReference>
<dbReference type="EMBL" id="BFAA01017727">
    <property type="protein sequence ID" value="GCB75845.1"/>
    <property type="molecule type" value="Genomic_DNA"/>
</dbReference>